<evidence type="ECO:0000256" key="9">
    <source>
        <dbReference type="ARBA" id="ARBA00046435"/>
    </source>
</evidence>
<dbReference type="AlphaFoldDB" id="A0A087UNT8"/>
<dbReference type="PANTHER" id="PTHR14517">
    <property type="entry name" value="RIB43A-RELATED"/>
    <property type="match status" value="1"/>
</dbReference>
<evidence type="ECO:0000256" key="5">
    <source>
        <dbReference type="ARBA" id="ARBA00023054"/>
    </source>
</evidence>
<proteinExistence type="inferred from homology"/>
<keyword evidence="6" id="KW-0969">Cilium</keyword>
<dbReference type="OMA" id="DRAVTMK"/>
<feature type="region of interest" description="Disordered" evidence="11">
    <location>
        <begin position="107"/>
        <end position="132"/>
    </location>
</feature>
<accession>A0A087UNT8</accession>
<evidence type="ECO:0000256" key="8">
    <source>
        <dbReference type="ARBA" id="ARBA00023273"/>
    </source>
</evidence>
<evidence type="ECO:0000256" key="1">
    <source>
        <dbReference type="ARBA" id="ARBA00004611"/>
    </source>
</evidence>
<dbReference type="EMBL" id="KK120785">
    <property type="protein sequence ID" value="KFM79027.1"/>
    <property type="molecule type" value="Genomic_DNA"/>
</dbReference>
<feature type="non-terminal residue" evidence="12">
    <location>
        <position position="365"/>
    </location>
</feature>
<evidence type="ECO:0000313" key="12">
    <source>
        <dbReference type="EMBL" id="KFM79027.1"/>
    </source>
</evidence>
<evidence type="ECO:0000256" key="6">
    <source>
        <dbReference type="ARBA" id="ARBA00023069"/>
    </source>
</evidence>
<organism evidence="12 13">
    <name type="scientific">Stegodyphus mimosarum</name>
    <name type="common">African social velvet spider</name>
    <dbReference type="NCBI Taxonomy" id="407821"/>
    <lineage>
        <taxon>Eukaryota</taxon>
        <taxon>Metazoa</taxon>
        <taxon>Ecdysozoa</taxon>
        <taxon>Arthropoda</taxon>
        <taxon>Chelicerata</taxon>
        <taxon>Arachnida</taxon>
        <taxon>Araneae</taxon>
        <taxon>Araneomorphae</taxon>
        <taxon>Entelegynae</taxon>
        <taxon>Eresoidea</taxon>
        <taxon>Eresidae</taxon>
        <taxon>Stegodyphus</taxon>
    </lineage>
</organism>
<dbReference type="OrthoDB" id="429119at2759"/>
<evidence type="ECO:0000256" key="10">
    <source>
        <dbReference type="SAM" id="Coils"/>
    </source>
</evidence>
<comment type="subunit">
    <text evidence="9">Microtubule inner protein component of sperm flagellar doublet microtubules.</text>
</comment>
<evidence type="ECO:0000256" key="11">
    <source>
        <dbReference type="SAM" id="MobiDB-lite"/>
    </source>
</evidence>
<dbReference type="PANTHER" id="PTHR14517:SF6">
    <property type="entry name" value="RE41410P"/>
    <property type="match status" value="1"/>
</dbReference>
<keyword evidence="13" id="KW-1185">Reference proteome</keyword>
<dbReference type="Proteomes" id="UP000054359">
    <property type="component" value="Unassembled WGS sequence"/>
</dbReference>
<gene>
    <name evidence="12" type="ORF">X975_20688</name>
</gene>
<feature type="coiled-coil region" evidence="10">
    <location>
        <begin position="49"/>
        <end position="100"/>
    </location>
</feature>
<keyword evidence="3" id="KW-0963">Cytoplasm</keyword>
<keyword evidence="4" id="KW-0282">Flagellum</keyword>
<evidence type="ECO:0000256" key="3">
    <source>
        <dbReference type="ARBA" id="ARBA00022490"/>
    </source>
</evidence>
<sequence length="365" mass="43935">MNSYLPSEEKFHENVRRRRIAEEQRKHRIFNAKQRQIGLDVDALNQQVHEKYNARIKEAEQEKKYAEETKWQSHMLELAEQQKQEQIREINEKINKFRLSEQKPEYRRDYDLYDPNQKRKERPPRISDNNFCPVSSLQKLEGEDLNFEDRSRKQKEQVQDNLLQQMLEKRIQKYEQQKEMHDWENTVLLQDKNALHILEMESENYKKCAKSLSDTNKHLALSTIERNMQQKMEEEIENRKDIETNFYGDLLTENPFVAKSSFGPHRVVTDRWKGMSKQQVQEYISGQVQQILDKKQMKQQELHEASKWAECIKNQDHILLANDENEKREKSELNKTLAFENKQLAQQQKCQQEYINKILNTNVPS</sequence>
<protein>
    <submittedName>
        <fullName evidence="12">RIB43A-like with coiled-coils protein 2</fullName>
    </submittedName>
</protein>
<comment type="similarity">
    <text evidence="2">Belongs to the RIB43A family.</text>
</comment>
<reference evidence="12 13" key="1">
    <citation type="submission" date="2013-11" db="EMBL/GenBank/DDBJ databases">
        <title>Genome sequencing of Stegodyphus mimosarum.</title>
        <authorList>
            <person name="Bechsgaard J."/>
        </authorList>
    </citation>
    <scope>NUCLEOTIDE SEQUENCE [LARGE SCALE GENOMIC DNA]</scope>
</reference>
<evidence type="ECO:0000256" key="7">
    <source>
        <dbReference type="ARBA" id="ARBA00023212"/>
    </source>
</evidence>
<keyword evidence="5 10" id="KW-0175">Coiled coil</keyword>
<dbReference type="InterPro" id="IPR008805">
    <property type="entry name" value="RIB43A"/>
</dbReference>
<comment type="subcellular location">
    <subcellularLocation>
        <location evidence="1">Cytoplasm</location>
        <location evidence="1">Cytoskeleton</location>
        <location evidence="1">Flagellum axoneme</location>
    </subcellularLocation>
</comment>
<dbReference type="STRING" id="407821.A0A087UNT8"/>
<keyword evidence="8" id="KW-0966">Cell projection</keyword>
<dbReference type="Pfam" id="PF05914">
    <property type="entry name" value="RIB43A"/>
    <property type="match status" value="1"/>
</dbReference>
<evidence type="ECO:0000256" key="4">
    <source>
        <dbReference type="ARBA" id="ARBA00022846"/>
    </source>
</evidence>
<name>A0A087UNT8_STEMI</name>
<evidence type="ECO:0000313" key="13">
    <source>
        <dbReference type="Proteomes" id="UP000054359"/>
    </source>
</evidence>
<keyword evidence="7" id="KW-0206">Cytoskeleton</keyword>
<evidence type="ECO:0000256" key="2">
    <source>
        <dbReference type="ARBA" id="ARBA00006875"/>
    </source>
</evidence>